<dbReference type="InterPro" id="IPR014756">
    <property type="entry name" value="Ig_E-set"/>
</dbReference>
<evidence type="ECO:0000256" key="5">
    <source>
        <dbReference type="ARBA" id="ARBA00022729"/>
    </source>
</evidence>
<dbReference type="Gene3D" id="2.60.40.10">
    <property type="entry name" value="Immunoglobulins"/>
    <property type="match status" value="1"/>
</dbReference>
<comment type="subcellular location">
    <subcellularLocation>
        <location evidence="1">Periplasm</location>
    </subcellularLocation>
</comment>
<dbReference type="InterPro" id="IPR007444">
    <property type="entry name" value="Glucan_biosyn_MdoG_C"/>
</dbReference>
<dbReference type="InterPro" id="IPR013783">
    <property type="entry name" value="Ig-like_fold"/>
</dbReference>
<evidence type="ECO:0000256" key="6">
    <source>
        <dbReference type="ARBA" id="ARBA00022764"/>
    </source>
</evidence>
<evidence type="ECO:0000259" key="8">
    <source>
        <dbReference type="Pfam" id="PF04349"/>
    </source>
</evidence>
<dbReference type="OrthoDB" id="9777817at2"/>
<dbReference type="SUPFAM" id="SSF81296">
    <property type="entry name" value="E set domains"/>
    <property type="match status" value="1"/>
</dbReference>
<dbReference type="EMBL" id="CP039690">
    <property type="protein sequence ID" value="QCI64239.1"/>
    <property type="molecule type" value="Genomic_DNA"/>
</dbReference>
<dbReference type="GO" id="GO:0030246">
    <property type="term" value="F:carbohydrate binding"/>
    <property type="evidence" value="ECO:0007669"/>
    <property type="project" value="InterPro"/>
</dbReference>
<proteinExistence type="inferred from homology"/>
<keyword evidence="10" id="KW-1185">Reference proteome</keyword>
<reference evidence="9 10" key="1">
    <citation type="submission" date="2019-04" db="EMBL/GenBank/DDBJ databases">
        <title>Phreatobacter aquaticus sp. nov.</title>
        <authorList>
            <person name="Choi A."/>
        </authorList>
    </citation>
    <scope>NUCLEOTIDE SEQUENCE [LARGE SCALE GENOMIC DNA]</scope>
    <source>
        <strain evidence="9 10">KCTC 52518</strain>
    </source>
</reference>
<comment type="similarity">
    <text evidence="3">Belongs to the OpgD/OpgG family.</text>
</comment>
<dbReference type="InterPro" id="IPR014438">
    <property type="entry name" value="Glucan_biosyn_MdoG/MdoD"/>
</dbReference>
<comment type="pathway">
    <text evidence="2">Glycan metabolism; osmoregulated periplasmic glucan (OPG) biosynthesis.</text>
</comment>
<evidence type="ECO:0000256" key="3">
    <source>
        <dbReference type="ARBA" id="ARBA00009284"/>
    </source>
</evidence>
<evidence type="ECO:0000313" key="9">
    <source>
        <dbReference type="EMBL" id="QCI64239.1"/>
    </source>
</evidence>
<dbReference type="UniPathway" id="UPA00637"/>
<dbReference type="GO" id="GO:0003824">
    <property type="term" value="F:catalytic activity"/>
    <property type="evidence" value="ECO:0007669"/>
    <property type="project" value="InterPro"/>
</dbReference>
<evidence type="ECO:0000256" key="4">
    <source>
        <dbReference type="ARBA" id="ARBA00015376"/>
    </source>
</evidence>
<dbReference type="InterPro" id="IPR011013">
    <property type="entry name" value="Gal_mutarotase_sf_dom"/>
</dbReference>
<name>A0A4D7ATJ3_9HYPH</name>
<dbReference type="FunFam" id="2.70.98.10:FF:000001">
    <property type="entry name" value="Glucans biosynthesis protein G"/>
    <property type="match status" value="1"/>
</dbReference>
<dbReference type="GO" id="GO:0030288">
    <property type="term" value="C:outer membrane-bounded periplasmic space"/>
    <property type="evidence" value="ECO:0007669"/>
    <property type="project" value="TreeGrafter"/>
</dbReference>
<dbReference type="AlphaFoldDB" id="A0A4D7ATJ3"/>
<organism evidence="9 10">
    <name type="scientific">Phreatobacter stygius</name>
    <dbReference type="NCBI Taxonomy" id="1940610"/>
    <lineage>
        <taxon>Bacteria</taxon>
        <taxon>Pseudomonadati</taxon>
        <taxon>Pseudomonadota</taxon>
        <taxon>Alphaproteobacteria</taxon>
        <taxon>Hyphomicrobiales</taxon>
        <taxon>Phreatobacteraceae</taxon>
        <taxon>Phreatobacter</taxon>
    </lineage>
</organism>
<evidence type="ECO:0000256" key="7">
    <source>
        <dbReference type="SAM" id="SignalP"/>
    </source>
</evidence>
<accession>A0A4D7ATJ3</accession>
<dbReference type="Pfam" id="PF04349">
    <property type="entry name" value="MdoG"/>
    <property type="match status" value="1"/>
</dbReference>
<dbReference type="InterPro" id="IPR014718">
    <property type="entry name" value="GH-type_carb-bd"/>
</dbReference>
<gene>
    <name evidence="9" type="ORF">E8M01_08270</name>
</gene>
<feature type="chain" id="PRO_5020392204" description="Glucans biosynthesis protein G" evidence="7">
    <location>
        <begin position="29"/>
        <end position="531"/>
    </location>
</feature>
<dbReference type="PIRSF" id="PIRSF006281">
    <property type="entry name" value="MdoG"/>
    <property type="match status" value="1"/>
</dbReference>
<evidence type="ECO:0000256" key="1">
    <source>
        <dbReference type="ARBA" id="ARBA00004418"/>
    </source>
</evidence>
<dbReference type="GO" id="GO:0051274">
    <property type="term" value="P:beta-glucan biosynthetic process"/>
    <property type="evidence" value="ECO:0007669"/>
    <property type="project" value="TreeGrafter"/>
</dbReference>
<dbReference type="SUPFAM" id="SSF74650">
    <property type="entry name" value="Galactose mutarotase-like"/>
    <property type="match status" value="1"/>
</dbReference>
<dbReference type="KEGG" id="pstg:E8M01_08270"/>
<dbReference type="Gene3D" id="2.70.98.10">
    <property type="match status" value="1"/>
</dbReference>
<feature type="domain" description="Glucan biosynthesis periplasmic MdoG C-terminal" evidence="8">
    <location>
        <begin position="48"/>
        <end position="528"/>
    </location>
</feature>
<keyword evidence="6" id="KW-0574">Periplasm</keyword>
<feature type="signal peptide" evidence="7">
    <location>
        <begin position="1"/>
        <end position="28"/>
    </location>
</feature>
<keyword evidence="5 7" id="KW-0732">Signal</keyword>
<evidence type="ECO:0000313" key="10">
    <source>
        <dbReference type="Proteomes" id="UP000298781"/>
    </source>
</evidence>
<evidence type="ECO:0000256" key="2">
    <source>
        <dbReference type="ARBA" id="ARBA00005001"/>
    </source>
</evidence>
<dbReference type="Proteomes" id="UP000298781">
    <property type="component" value="Chromosome"/>
</dbReference>
<dbReference type="RefSeq" id="WP_136959695.1">
    <property type="nucleotide sequence ID" value="NZ_CP039690.1"/>
</dbReference>
<dbReference type="PANTHER" id="PTHR30504:SF4">
    <property type="entry name" value="GLUCANS BIOSYNTHESIS PROTEIN G"/>
    <property type="match status" value="1"/>
</dbReference>
<sequence length="531" mass="59909">MSLPIFARRDALKLLAAAGIAWPATVQAQTTQTQQQPAPATPQPTARFAYEDVVRRARDLAGLAYEPPRPQLPPALTTMNFDQYREMRFRPERALMGQNNGPFRMQMFHLGFIYRDPVVVNVIRDGIPTPVPYAAALFDYGRNRFERPLPVDLGFAGFRIHYPLNDPRVQDELISFLGASYFRFLGRGQKYGLSGRGIAVNTAGPGQEEFPIFREFWVETPAADAGSCTIFALLDGESLTGAYRFTLFPGQETVLDVHCTLFPRRAIPKLGVAPLTSMFYYAENDRRSFDDFRPELHDSDGLLIHSDTGEWIWRPLRNPKSPEISQFADRNVRGFGLMQRDRVFEHYQDLDLSYEMRPSYWVEPREGFGDGRVELVELPTSDETNDNIVAYWVPSRPVEQGQTLTFAYRVVSTANEARLHPGAYALNTYRTRPSALGSSEPVPANAARFIVDFVGGDLEYYLSQPDLVQVVPTAANARITRTFLVPNTQTRGFRAAIDVVGEAGQTVNLRAFLRTGTKALTETWTFPWKVE</sequence>
<dbReference type="PANTHER" id="PTHR30504">
    <property type="entry name" value="GLUCANS BIOSYNTHESIS PROTEIN"/>
    <property type="match status" value="1"/>
</dbReference>
<protein>
    <recommendedName>
        <fullName evidence="4">Glucans biosynthesis protein G</fullName>
    </recommendedName>
</protein>